<feature type="transmembrane region" description="Helical" evidence="8">
    <location>
        <begin position="347"/>
        <end position="367"/>
    </location>
</feature>
<dbReference type="PANTHER" id="PTHR33908:SF11">
    <property type="entry name" value="MEMBRANE PROTEIN"/>
    <property type="match status" value="1"/>
</dbReference>
<sequence>MSIQRIPHKIFALALIAYLCLVYFPFTLARAAAGQDYIHGDSVYYRAMIASLLEDGDLLLANNISGNPLDGQLALGSAGLVPKHPILMPVVSLPFYALFGAHGLLLFNVLDSVALMLLIFALNALFFESWLACATTILYATGTLFLDYTYNYSPDIFATVLVLAGLYLVLTKRWYSGALLLGLSVFAKTPNALLAGPIMVYGFFAVWRENAQLPAASRLARIAAVAACFVLALLPFLYTNNVLFGSPFVTGYQRAAVAGANGQVMIDDHVAKFNQPLLRGVVQSLFDAQNGILPSNPVLLLALPGALWIGSSTRRKQLVLVLLLCVAQFLFFAKYDDWRASHFSNRFLMTSVALSSVFVANALRVLAGRVTTQPE</sequence>
<keyword evidence="2" id="KW-1003">Cell membrane</keyword>
<evidence type="ECO:0000256" key="1">
    <source>
        <dbReference type="ARBA" id="ARBA00004651"/>
    </source>
</evidence>
<evidence type="ECO:0000313" key="9">
    <source>
        <dbReference type="EMBL" id="KPV52486.1"/>
    </source>
</evidence>
<comment type="caution">
    <text evidence="9">The sequence shown here is derived from an EMBL/GenBank/DDBJ whole genome shotgun (WGS) entry which is preliminary data.</text>
</comment>
<evidence type="ECO:0000256" key="2">
    <source>
        <dbReference type="ARBA" id="ARBA00022475"/>
    </source>
</evidence>
<evidence type="ECO:0000256" key="4">
    <source>
        <dbReference type="ARBA" id="ARBA00022679"/>
    </source>
</evidence>
<dbReference type="EMBL" id="LJCR01000529">
    <property type="protein sequence ID" value="KPV52486.1"/>
    <property type="molecule type" value="Genomic_DNA"/>
</dbReference>
<feature type="transmembrane region" description="Helical" evidence="8">
    <location>
        <begin position="219"/>
        <end position="238"/>
    </location>
</feature>
<keyword evidence="5 8" id="KW-0812">Transmembrane</keyword>
<keyword evidence="10" id="KW-1185">Reference proteome</keyword>
<feature type="transmembrane region" description="Helical" evidence="8">
    <location>
        <begin position="152"/>
        <end position="170"/>
    </location>
</feature>
<dbReference type="GO" id="GO:0016763">
    <property type="term" value="F:pentosyltransferase activity"/>
    <property type="evidence" value="ECO:0007669"/>
    <property type="project" value="TreeGrafter"/>
</dbReference>
<evidence type="ECO:0000313" key="10">
    <source>
        <dbReference type="Proteomes" id="UP000050509"/>
    </source>
</evidence>
<keyword evidence="6 8" id="KW-1133">Transmembrane helix</keyword>
<evidence type="ECO:0000256" key="8">
    <source>
        <dbReference type="SAM" id="Phobius"/>
    </source>
</evidence>
<dbReference type="GO" id="GO:0005886">
    <property type="term" value="C:plasma membrane"/>
    <property type="evidence" value="ECO:0007669"/>
    <property type="project" value="UniProtKB-SubCell"/>
</dbReference>
<keyword evidence="7 8" id="KW-0472">Membrane</keyword>
<feature type="transmembrane region" description="Helical" evidence="8">
    <location>
        <begin position="318"/>
        <end position="335"/>
    </location>
</feature>
<evidence type="ECO:0000256" key="6">
    <source>
        <dbReference type="ARBA" id="ARBA00022989"/>
    </source>
</evidence>
<dbReference type="GO" id="GO:0009103">
    <property type="term" value="P:lipopolysaccharide biosynthetic process"/>
    <property type="evidence" value="ECO:0007669"/>
    <property type="project" value="UniProtKB-ARBA"/>
</dbReference>
<reference evidence="9 10" key="1">
    <citation type="submission" date="2015-09" db="EMBL/GenBank/DDBJ databases">
        <title>Draft genome sequence of Kouleothrix aurantiaca JCM 19913.</title>
        <authorList>
            <person name="Hemp J."/>
        </authorList>
    </citation>
    <scope>NUCLEOTIDE SEQUENCE [LARGE SCALE GENOMIC DNA]</scope>
    <source>
        <strain evidence="9 10">COM-B</strain>
    </source>
</reference>
<keyword evidence="4" id="KW-0808">Transferase</keyword>
<evidence type="ECO:0000256" key="7">
    <source>
        <dbReference type="ARBA" id="ARBA00023136"/>
    </source>
</evidence>
<organism evidence="9 10">
    <name type="scientific">Kouleothrix aurantiaca</name>
    <dbReference type="NCBI Taxonomy" id="186479"/>
    <lineage>
        <taxon>Bacteria</taxon>
        <taxon>Bacillati</taxon>
        <taxon>Chloroflexota</taxon>
        <taxon>Chloroflexia</taxon>
        <taxon>Chloroflexales</taxon>
        <taxon>Roseiflexineae</taxon>
        <taxon>Roseiflexaceae</taxon>
        <taxon>Kouleothrix</taxon>
    </lineage>
</organism>
<accession>A0A0P9DGK8</accession>
<name>A0A0P9DGK8_9CHLR</name>
<feature type="transmembrane region" description="Helical" evidence="8">
    <location>
        <begin position="86"/>
        <end position="107"/>
    </location>
</feature>
<feature type="transmembrane region" description="Helical" evidence="8">
    <location>
        <begin position="114"/>
        <end position="140"/>
    </location>
</feature>
<evidence type="ECO:0000256" key="5">
    <source>
        <dbReference type="ARBA" id="ARBA00022692"/>
    </source>
</evidence>
<evidence type="ECO:0000256" key="3">
    <source>
        <dbReference type="ARBA" id="ARBA00022676"/>
    </source>
</evidence>
<dbReference type="Proteomes" id="UP000050509">
    <property type="component" value="Unassembled WGS sequence"/>
</dbReference>
<protein>
    <recommendedName>
        <fullName evidence="11">Glycosyltransferase RgtA/B/C/D-like domain-containing protein</fullName>
    </recommendedName>
</protein>
<dbReference type="PANTHER" id="PTHR33908">
    <property type="entry name" value="MANNOSYLTRANSFERASE YKCB-RELATED"/>
    <property type="match status" value="1"/>
</dbReference>
<evidence type="ECO:0008006" key="11">
    <source>
        <dbReference type="Google" id="ProtNLM"/>
    </source>
</evidence>
<dbReference type="InterPro" id="IPR050297">
    <property type="entry name" value="LipidA_mod_glycosyltrf_83"/>
</dbReference>
<feature type="transmembrane region" description="Helical" evidence="8">
    <location>
        <begin position="191"/>
        <end position="207"/>
    </location>
</feature>
<proteinExistence type="predicted"/>
<keyword evidence="3" id="KW-0328">Glycosyltransferase</keyword>
<dbReference type="AlphaFoldDB" id="A0A0P9DGK8"/>
<gene>
    <name evidence="9" type="ORF">SE17_15225</name>
</gene>
<comment type="subcellular location">
    <subcellularLocation>
        <location evidence="1">Cell membrane</location>
        <topology evidence="1">Multi-pass membrane protein</topology>
    </subcellularLocation>
</comment>